<comment type="subcellular location">
    <subcellularLocation>
        <location evidence="1">Cytoplasm</location>
    </subcellularLocation>
</comment>
<evidence type="ECO:0000256" key="10">
    <source>
        <dbReference type="ARBA" id="ARBA00022840"/>
    </source>
</evidence>
<dbReference type="AlphaFoldDB" id="A0A1V8TJ73"/>
<dbReference type="EC" id="2.7.7.87" evidence="3"/>
<sequence>MLSASEEPVNKKRKMSSSDPERRKTTMLPVDVTKLGTFGTRSQGSDLLDDLEITLDAKAYDAQHIIAAAVQLRISDVPVAFPTETVYGLGADATRSEAVKGIYSAKGRPSDNPLIVHFSSLGQLRKVLRPDYNESDTNDPIPAIYHPLIRRFWPGPLTIILPNPSDSPLAPEVTAGLSTFGARIPRHPLALALISLSGRPIAAPSANASTKPSPTAAEHVAHDLDEKIDMIIDGGPCDVGVESTVVDGLSSPPVVLRPGGVGIEELRKCEGWKDVRVGYEDAAEKSGTPRAPGMKYRHYSPKARVVLFEAGSRLPGGEEIVGHCQQNNRIGLIRTKTWDFNANDEMTPIRRAAAQAVAHTNGHHETSSGFAGMLQTLHKQHERLLTTSHKISTSAGDVAVLDIALGRNVADIARGVFAALRELDLAGVDAILVEGIDESDNSVAAAVMNRLRKAAEVHVGG</sequence>
<evidence type="ECO:0000313" key="16">
    <source>
        <dbReference type="EMBL" id="OQO11291.1"/>
    </source>
</evidence>
<proteinExistence type="inferred from homology"/>
<evidence type="ECO:0000256" key="7">
    <source>
        <dbReference type="ARBA" id="ARBA00022694"/>
    </source>
</evidence>
<name>A0A1V8TJ73_9PEZI</name>
<evidence type="ECO:0000256" key="1">
    <source>
        <dbReference type="ARBA" id="ARBA00004496"/>
    </source>
</evidence>
<keyword evidence="6" id="KW-0808">Transferase</keyword>
<comment type="caution">
    <text evidence="16">The sequence shown here is derived from an EMBL/GenBank/DDBJ whole genome shotgun (WGS) entry which is preliminary data.</text>
</comment>
<keyword evidence="10" id="KW-0067">ATP-binding</keyword>
<dbReference type="EMBL" id="NAJO01000007">
    <property type="protein sequence ID" value="OQO11291.1"/>
    <property type="molecule type" value="Genomic_DNA"/>
</dbReference>
<dbReference type="FunCoup" id="A0A1V8TJ73">
    <property type="interactions" value="153"/>
</dbReference>
<dbReference type="Pfam" id="PF03481">
    <property type="entry name" value="Sua5_C"/>
    <property type="match status" value="1"/>
</dbReference>
<evidence type="ECO:0000256" key="4">
    <source>
        <dbReference type="ARBA" id="ARBA00015492"/>
    </source>
</evidence>
<dbReference type="SUPFAM" id="SSF55821">
    <property type="entry name" value="YrdC/RibB"/>
    <property type="match status" value="1"/>
</dbReference>
<dbReference type="Gene3D" id="3.40.50.11030">
    <property type="entry name" value="Threonylcarbamoyl-AMP synthase, C-terminal domain"/>
    <property type="match status" value="1"/>
</dbReference>
<dbReference type="PROSITE" id="PS51163">
    <property type="entry name" value="YRDC"/>
    <property type="match status" value="1"/>
</dbReference>
<dbReference type="InterPro" id="IPR006070">
    <property type="entry name" value="Sua5-like_dom"/>
</dbReference>
<organism evidence="16 17">
    <name type="scientific">Cryoendolithus antarcticus</name>
    <dbReference type="NCBI Taxonomy" id="1507870"/>
    <lineage>
        <taxon>Eukaryota</taxon>
        <taxon>Fungi</taxon>
        <taxon>Dikarya</taxon>
        <taxon>Ascomycota</taxon>
        <taxon>Pezizomycotina</taxon>
        <taxon>Dothideomycetes</taxon>
        <taxon>Dothideomycetidae</taxon>
        <taxon>Cladosporiales</taxon>
        <taxon>Cladosporiaceae</taxon>
        <taxon>Cryoendolithus</taxon>
    </lineage>
</organism>
<accession>A0A1V8TJ73</accession>
<evidence type="ECO:0000256" key="2">
    <source>
        <dbReference type="ARBA" id="ARBA00007663"/>
    </source>
</evidence>
<dbReference type="GO" id="GO:0005524">
    <property type="term" value="F:ATP binding"/>
    <property type="evidence" value="ECO:0007669"/>
    <property type="project" value="UniProtKB-KW"/>
</dbReference>
<keyword evidence="8" id="KW-0548">Nucleotidyltransferase</keyword>
<dbReference type="GO" id="GO:0000049">
    <property type="term" value="F:tRNA binding"/>
    <property type="evidence" value="ECO:0007669"/>
    <property type="project" value="TreeGrafter"/>
</dbReference>
<comment type="function">
    <text evidence="13">Required for the formation of a threonylcarbamoyl group on adenosine at position 37 (t(6)A37) in tRNAs that read codons beginning with adenine. Likely catalyzes the conversion of L-threonine, HCO(3)(-)/CO(2) and ATP to give threonylcarbamoyl-AMP (TC-AMP) as the acyladenylate intermediate, with the release of diphosphate. Required for normal translation, by ensuring translation fidelity at the level of codon recognition, appropriate translation initiation selection and maintenance of reading frame. Also involved in telomere replication. Binds to single-stranded telomeric (ssTG) DNA and positively regulates telomere length.</text>
</comment>
<evidence type="ECO:0000313" key="17">
    <source>
        <dbReference type="Proteomes" id="UP000192596"/>
    </source>
</evidence>
<feature type="domain" description="YrdC-like" evidence="15">
    <location>
        <begin position="63"/>
        <end position="261"/>
    </location>
</feature>
<dbReference type="STRING" id="1507870.A0A1V8TJ73"/>
<protein>
    <recommendedName>
        <fullName evidence="4">Threonylcarbamoyl-AMP synthase</fullName>
        <ecNumber evidence="3">2.7.7.87</ecNumber>
    </recommendedName>
    <alternativeName>
        <fullName evidence="11">L-threonylcarbamoyladenylate synthase</fullName>
    </alternativeName>
</protein>
<evidence type="ECO:0000256" key="9">
    <source>
        <dbReference type="ARBA" id="ARBA00022741"/>
    </source>
</evidence>
<dbReference type="InterPro" id="IPR017945">
    <property type="entry name" value="DHBP_synth_RibB-like_a/b_dom"/>
</dbReference>
<evidence type="ECO:0000256" key="13">
    <source>
        <dbReference type="ARBA" id="ARBA00056339"/>
    </source>
</evidence>
<dbReference type="GO" id="GO:0002949">
    <property type="term" value="P:tRNA threonylcarbamoyladenosine modification"/>
    <property type="evidence" value="ECO:0007669"/>
    <property type="project" value="UniProtKB-ARBA"/>
</dbReference>
<reference evidence="17" key="1">
    <citation type="submission" date="2017-03" db="EMBL/GenBank/DDBJ databases">
        <title>Genomes of endolithic fungi from Antarctica.</title>
        <authorList>
            <person name="Coleine C."/>
            <person name="Masonjones S."/>
            <person name="Stajich J.E."/>
        </authorList>
    </citation>
    <scope>NUCLEOTIDE SEQUENCE [LARGE SCALE GENOMIC DNA]</scope>
    <source>
        <strain evidence="17">CCFEE 5527</strain>
    </source>
</reference>
<dbReference type="Proteomes" id="UP000192596">
    <property type="component" value="Unassembled WGS sequence"/>
</dbReference>
<dbReference type="GO" id="GO:0006450">
    <property type="term" value="P:regulation of translational fidelity"/>
    <property type="evidence" value="ECO:0007669"/>
    <property type="project" value="TreeGrafter"/>
</dbReference>
<gene>
    <name evidence="16" type="ORF">B0A48_05547</name>
</gene>
<keyword evidence="5" id="KW-0963">Cytoplasm</keyword>
<dbReference type="GO" id="GO:0061710">
    <property type="term" value="F:L-threonylcarbamoyladenylate synthase"/>
    <property type="evidence" value="ECO:0007669"/>
    <property type="project" value="UniProtKB-EC"/>
</dbReference>
<keyword evidence="17" id="KW-1185">Reference proteome</keyword>
<evidence type="ECO:0000256" key="12">
    <source>
        <dbReference type="ARBA" id="ARBA00048366"/>
    </source>
</evidence>
<dbReference type="Pfam" id="PF01300">
    <property type="entry name" value="Sua5_yciO_yrdC"/>
    <property type="match status" value="1"/>
</dbReference>
<evidence type="ECO:0000256" key="5">
    <source>
        <dbReference type="ARBA" id="ARBA00022490"/>
    </source>
</evidence>
<keyword evidence="7" id="KW-0819">tRNA processing</keyword>
<evidence type="ECO:0000256" key="6">
    <source>
        <dbReference type="ARBA" id="ARBA00022679"/>
    </source>
</evidence>
<dbReference type="PANTHER" id="PTHR17490:SF16">
    <property type="entry name" value="THREONYLCARBAMOYL-AMP SYNTHASE"/>
    <property type="match status" value="1"/>
</dbReference>
<feature type="region of interest" description="Disordered" evidence="14">
    <location>
        <begin position="1"/>
        <end position="27"/>
    </location>
</feature>
<evidence type="ECO:0000256" key="11">
    <source>
        <dbReference type="ARBA" id="ARBA00029774"/>
    </source>
</evidence>
<comment type="catalytic activity">
    <reaction evidence="12">
        <text>L-threonine + hydrogencarbonate + ATP = L-threonylcarbamoyladenylate + diphosphate + H2O</text>
        <dbReference type="Rhea" id="RHEA:36407"/>
        <dbReference type="ChEBI" id="CHEBI:15377"/>
        <dbReference type="ChEBI" id="CHEBI:17544"/>
        <dbReference type="ChEBI" id="CHEBI:30616"/>
        <dbReference type="ChEBI" id="CHEBI:33019"/>
        <dbReference type="ChEBI" id="CHEBI:57926"/>
        <dbReference type="ChEBI" id="CHEBI:73682"/>
        <dbReference type="EC" id="2.7.7.87"/>
    </reaction>
</comment>
<evidence type="ECO:0000256" key="8">
    <source>
        <dbReference type="ARBA" id="ARBA00022695"/>
    </source>
</evidence>
<dbReference type="Gene3D" id="3.90.870.10">
    <property type="entry name" value="DHBP synthase"/>
    <property type="match status" value="1"/>
</dbReference>
<dbReference type="GO" id="GO:0003725">
    <property type="term" value="F:double-stranded RNA binding"/>
    <property type="evidence" value="ECO:0007669"/>
    <property type="project" value="InterPro"/>
</dbReference>
<evidence type="ECO:0000259" key="15">
    <source>
        <dbReference type="PROSITE" id="PS51163"/>
    </source>
</evidence>
<dbReference type="NCBIfam" id="TIGR00057">
    <property type="entry name" value="L-threonylcarbamoyladenylate synthase"/>
    <property type="match status" value="1"/>
</dbReference>
<dbReference type="InterPro" id="IPR005145">
    <property type="entry name" value="Sua5_C"/>
</dbReference>
<keyword evidence="9" id="KW-0547">Nucleotide-binding</keyword>
<dbReference type="InParanoid" id="A0A1V8TJ73"/>
<dbReference type="InterPro" id="IPR050156">
    <property type="entry name" value="TC-AMP_synthase_SUA5"/>
</dbReference>
<dbReference type="FunFam" id="3.90.870.10:FF:000008">
    <property type="entry name" value="Threonylcarbamoyl-AMP synthase"/>
    <property type="match status" value="1"/>
</dbReference>
<dbReference type="GO" id="GO:0005737">
    <property type="term" value="C:cytoplasm"/>
    <property type="evidence" value="ECO:0007669"/>
    <property type="project" value="UniProtKB-SubCell"/>
</dbReference>
<dbReference type="OrthoDB" id="412787at2759"/>
<evidence type="ECO:0000256" key="14">
    <source>
        <dbReference type="SAM" id="MobiDB-lite"/>
    </source>
</evidence>
<dbReference type="PANTHER" id="PTHR17490">
    <property type="entry name" value="SUA5"/>
    <property type="match status" value="1"/>
</dbReference>
<evidence type="ECO:0000256" key="3">
    <source>
        <dbReference type="ARBA" id="ARBA00012584"/>
    </source>
</evidence>
<dbReference type="InterPro" id="IPR038385">
    <property type="entry name" value="Sua5/YwlC_C"/>
</dbReference>
<comment type="similarity">
    <text evidence="2">Belongs to the SUA5 family.</text>
</comment>